<gene>
    <name evidence="1" type="ORF">HY474_01705</name>
</gene>
<dbReference type="Proteomes" id="UP000704960">
    <property type="component" value="Unassembled WGS sequence"/>
</dbReference>
<dbReference type="EMBL" id="JACQMJ010000008">
    <property type="protein sequence ID" value="MBI4132326.1"/>
    <property type="molecule type" value="Genomic_DNA"/>
</dbReference>
<dbReference type="AlphaFoldDB" id="A0A933DRH0"/>
<comment type="caution">
    <text evidence="1">The sequence shown here is derived from an EMBL/GenBank/DDBJ whole genome shotgun (WGS) entry which is preliminary data.</text>
</comment>
<evidence type="ECO:0000313" key="2">
    <source>
        <dbReference type="Proteomes" id="UP000704960"/>
    </source>
</evidence>
<evidence type="ECO:0000313" key="1">
    <source>
        <dbReference type="EMBL" id="MBI4132326.1"/>
    </source>
</evidence>
<proteinExistence type="predicted"/>
<protein>
    <submittedName>
        <fullName evidence="1">Uncharacterized protein</fullName>
    </submittedName>
</protein>
<sequence length="246" mass="27556">MFDLVIVTATFFKPEESAYDRDVALPLTMETLKLAERHGLWAIVVDGSPDPEVPRALTRAGAEVIRQETPGFGPAVRQAVAAGARTIKAEGSVHWQEPMKADLVRFHTELAEAAKEADAAILVPRRGNATWPTYPQEQVWQELFTNEYVRIVSGGALRFDFTFGPKVFRRDGIELVAECDGRIWDALVVPVVRAVRMGIVVMERAVSYHHPSAQCRAEEGKPEWIKKRREQLIHVTTTLEEAWNAA</sequence>
<name>A0A933DRH0_9BACT</name>
<organism evidence="1 2">
    <name type="scientific">Candidatus Sungiibacteriota bacterium</name>
    <dbReference type="NCBI Taxonomy" id="2750080"/>
    <lineage>
        <taxon>Bacteria</taxon>
        <taxon>Candidatus Sungiibacteriota</taxon>
    </lineage>
</organism>
<reference evidence="1" key="1">
    <citation type="submission" date="2020-07" db="EMBL/GenBank/DDBJ databases">
        <title>Huge and variable diversity of episymbiotic CPR bacteria and DPANN archaea in groundwater ecosystems.</title>
        <authorList>
            <person name="He C.Y."/>
            <person name="Keren R."/>
            <person name="Whittaker M."/>
            <person name="Farag I.F."/>
            <person name="Doudna J."/>
            <person name="Cate J.H.D."/>
            <person name="Banfield J.F."/>
        </authorList>
    </citation>
    <scope>NUCLEOTIDE SEQUENCE</scope>
    <source>
        <strain evidence="1">NC_groundwater_1226_Ag_S-0.1um_59_124</strain>
    </source>
</reference>
<accession>A0A933DRH0</accession>